<dbReference type="PROSITE" id="PS51742">
    <property type="entry name" value="PPC"/>
    <property type="match status" value="1"/>
</dbReference>
<keyword evidence="7" id="KW-1185">Reference proteome</keyword>
<protein>
    <recommendedName>
        <fullName evidence="5">PPC domain-containing protein</fullName>
    </recommendedName>
</protein>
<keyword evidence="3" id="KW-0804">Transcription</keyword>
<dbReference type="InterPro" id="IPR014476">
    <property type="entry name" value="AHL15-29"/>
</dbReference>
<evidence type="ECO:0000313" key="6">
    <source>
        <dbReference type="EMBL" id="KAL2322386.1"/>
    </source>
</evidence>
<reference evidence="6 7" key="1">
    <citation type="submission" date="2024-08" db="EMBL/GenBank/DDBJ databases">
        <title>Insights into the chromosomal genome structure of Flemingia macrophylla.</title>
        <authorList>
            <person name="Ding Y."/>
            <person name="Zhao Y."/>
            <person name="Bi W."/>
            <person name="Wu M."/>
            <person name="Zhao G."/>
            <person name="Gong Y."/>
            <person name="Li W."/>
            <person name="Zhang P."/>
        </authorList>
    </citation>
    <scope>NUCLEOTIDE SEQUENCE [LARGE SCALE GENOMIC DNA]</scope>
    <source>
        <strain evidence="6">DYQJB</strain>
        <tissue evidence="6">Leaf</tissue>
    </source>
</reference>
<dbReference type="CDD" id="cd11378">
    <property type="entry name" value="DUF296"/>
    <property type="match status" value="1"/>
</dbReference>
<dbReference type="SUPFAM" id="SSF117856">
    <property type="entry name" value="AF0104/ALDC/Ptd012-like"/>
    <property type="match status" value="1"/>
</dbReference>
<evidence type="ECO:0000259" key="5">
    <source>
        <dbReference type="PROSITE" id="PS51742"/>
    </source>
</evidence>
<evidence type="ECO:0000256" key="1">
    <source>
        <dbReference type="ARBA" id="ARBA00023015"/>
    </source>
</evidence>
<gene>
    <name evidence="6" type="ORF">Fmac_026765</name>
</gene>
<dbReference type="Proteomes" id="UP001603857">
    <property type="component" value="Unassembled WGS sequence"/>
</dbReference>
<feature type="domain" description="PPC" evidence="5">
    <location>
        <begin position="15"/>
        <end position="160"/>
    </location>
</feature>
<name>A0ABD1LG01_9FABA</name>
<evidence type="ECO:0000256" key="3">
    <source>
        <dbReference type="ARBA" id="ARBA00023163"/>
    </source>
</evidence>
<proteinExistence type="predicted"/>
<dbReference type="Pfam" id="PF03479">
    <property type="entry name" value="PCC"/>
    <property type="match status" value="1"/>
</dbReference>
<dbReference type="GO" id="GO:0003677">
    <property type="term" value="F:DNA binding"/>
    <property type="evidence" value="ECO:0007669"/>
    <property type="project" value="UniProtKB-KW"/>
</dbReference>
<accession>A0ABD1LG01</accession>
<keyword evidence="1" id="KW-0805">Transcription regulation</keyword>
<evidence type="ECO:0000313" key="7">
    <source>
        <dbReference type="Proteomes" id="UP001603857"/>
    </source>
</evidence>
<organism evidence="6 7">
    <name type="scientific">Flemingia macrophylla</name>
    <dbReference type="NCBI Taxonomy" id="520843"/>
    <lineage>
        <taxon>Eukaryota</taxon>
        <taxon>Viridiplantae</taxon>
        <taxon>Streptophyta</taxon>
        <taxon>Embryophyta</taxon>
        <taxon>Tracheophyta</taxon>
        <taxon>Spermatophyta</taxon>
        <taxon>Magnoliopsida</taxon>
        <taxon>eudicotyledons</taxon>
        <taxon>Gunneridae</taxon>
        <taxon>Pentapetalae</taxon>
        <taxon>rosids</taxon>
        <taxon>fabids</taxon>
        <taxon>Fabales</taxon>
        <taxon>Fabaceae</taxon>
        <taxon>Papilionoideae</taxon>
        <taxon>50 kb inversion clade</taxon>
        <taxon>NPAAA clade</taxon>
        <taxon>indigoferoid/millettioid clade</taxon>
        <taxon>Phaseoleae</taxon>
        <taxon>Flemingia</taxon>
    </lineage>
</organism>
<dbReference type="InterPro" id="IPR005175">
    <property type="entry name" value="PPC_dom"/>
</dbReference>
<dbReference type="Gene3D" id="3.30.1330.80">
    <property type="entry name" value="Hypothetical protein, similar to alpha- acetolactate decarboxylase, domain 2"/>
    <property type="match status" value="1"/>
</dbReference>
<dbReference type="PANTHER" id="PTHR31100:SF63">
    <property type="entry name" value="AT-HOOK MOTIF NUCLEAR-LOCALIZED PROTEIN"/>
    <property type="match status" value="1"/>
</dbReference>
<keyword evidence="2" id="KW-0238">DNA-binding</keyword>
<sequence length="168" mass="17558">MTKNGMKSEAWGSEATDAKFVTMEVAKGEDMMEHIVEYGVRENVNVTIINGSGSIGSATLRQGSGGSASVTVHGPFSLVSFSGTYLCNNHYTLHAGASPPPSFTFGITLRSSHGNLLGGAVAGKVIAAHNVTLIAFTYSNPHVYKCNPDEAYTHHHNNDAASGSLSAS</sequence>
<dbReference type="EMBL" id="JBGMDY010000009">
    <property type="protein sequence ID" value="KAL2322386.1"/>
    <property type="molecule type" value="Genomic_DNA"/>
</dbReference>
<keyword evidence="4" id="KW-0539">Nucleus</keyword>
<dbReference type="PANTHER" id="PTHR31100">
    <property type="entry name" value="AT-HOOK MOTIF NUCLEAR-LOCALIZED PROTEIN 15"/>
    <property type="match status" value="1"/>
</dbReference>
<comment type="caution">
    <text evidence="6">The sequence shown here is derived from an EMBL/GenBank/DDBJ whole genome shotgun (WGS) entry which is preliminary data.</text>
</comment>
<evidence type="ECO:0000256" key="2">
    <source>
        <dbReference type="ARBA" id="ARBA00023125"/>
    </source>
</evidence>
<dbReference type="AlphaFoldDB" id="A0ABD1LG01"/>
<evidence type="ECO:0000256" key="4">
    <source>
        <dbReference type="ARBA" id="ARBA00023242"/>
    </source>
</evidence>